<protein>
    <submittedName>
        <fullName evidence="1">Uncharacterized protein</fullName>
    </submittedName>
</protein>
<gene>
    <name evidence="1" type="ORF">O6H91_01G118600</name>
</gene>
<name>A0ACC2EVA1_DIPCM</name>
<dbReference type="EMBL" id="CM055092">
    <property type="protein sequence ID" value="KAJ7570408.1"/>
    <property type="molecule type" value="Genomic_DNA"/>
</dbReference>
<sequence>MTIDYTHDGVASTIKASPREALKKYSRKEVALHETPKDCWLVIDGKVYDVTKWVPKHPGGSLIHVRAGQDSTYLFNSYHPLYVWKLLDQYCVGEIDASDEDLSMTNVEYLDTVKEPFYLALKERVEAYFHRNKVNPRVHSHLFIKSAVILALYLFFYYLMFFQVQNPIISSIYAIAFGYISAHIAMNIMHDGNHGAYSTWPWFSYLMGISSDLIGASSYIWRQQHIIAHHAYTNVNKFDPDIRANDVDIRRVHLEQPRHSFHAYQHIYLWPLYGLMTLKAIWFDDFQALITGKIGQGIITKMTPLEILVFWGSKLSYIVYIVILPFLYSNYKISTMMNLYILSQLVCGWTLAILFEISHVVESATFLTVDLNKGVPTVPYGWAAMQVCASTNYNTGSTLWLHLSGGLIYQIEHHLFPGVCHMHYPSIQPIVEATCKEFNIPYKRHASFFAGVKDHFTHLKHVGLKDMDLRLAG</sequence>
<proteinExistence type="predicted"/>
<evidence type="ECO:0000313" key="1">
    <source>
        <dbReference type="EMBL" id="KAJ7570408.1"/>
    </source>
</evidence>
<dbReference type="Proteomes" id="UP001162992">
    <property type="component" value="Chromosome 1"/>
</dbReference>
<reference evidence="2" key="1">
    <citation type="journal article" date="2024" name="Proc. Natl. Acad. Sci. U.S.A.">
        <title>Extraordinary preservation of gene collinearity over three hundred million years revealed in homosporous lycophytes.</title>
        <authorList>
            <person name="Li C."/>
            <person name="Wickell D."/>
            <person name="Kuo L.Y."/>
            <person name="Chen X."/>
            <person name="Nie B."/>
            <person name="Liao X."/>
            <person name="Peng D."/>
            <person name="Ji J."/>
            <person name="Jenkins J."/>
            <person name="Williams M."/>
            <person name="Shu S."/>
            <person name="Plott C."/>
            <person name="Barry K."/>
            <person name="Rajasekar S."/>
            <person name="Grimwood J."/>
            <person name="Han X."/>
            <person name="Sun S."/>
            <person name="Hou Z."/>
            <person name="He W."/>
            <person name="Dai G."/>
            <person name="Sun C."/>
            <person name="Schmutz J."/>
            <person name="Leebens-Mack J.H."/>
            <person name="Li F.W."/>
            <person name="Wang L."/>
        </authorList>
    </citation>
    <scope>NUCLEOTIDE SEQUENCE [LARGE SCALE GENOMIC DNA]</scope>
    <source>
        <strain evidence="2">cv. PW_Plant_1</strain>
    </source>
</reference>
<keyword evidence="2" id="KW-1185">Reference proteome</keyword>
<accession>A0ACC2EVA1</accession>
<evidence type="ECO:0000313" key="2">
    <source>
        <dbReference type="Proteomes" id="UP001162992"/>
    </source>
</evidence>
<organism evidence="1 2">
    <name type="scientific">Diphasiastrum complanatum</name>
    <name type="common">Issler's clubmoss</name>
    <name type="synonym">Lycopodium complanatum</name>
    <dbReference type="NCBI Taxonomy" id="34168"/>
    <lineage>
        <taxon>Eukaryota</taxon>
        <taxon>Viridiplantae</taxon>
        <taxon>Streptophyta</taxon>
        <taxon>Embryophyta</taxon>
        <taxon>Tracheophyta</taxon>
        <taxon>Lycopodiopsida</taxon>
        <taxon>Lycopodiales</taxon>
        <taxon>Lycopodiaceae</taxon>
        <taxon>Lycopodioideae</taxon>
        <taxon>Diphasiastrum</taxon>
    </lineage>
</organism>
<comment type="caution">
    <text evidence="1">The sequence shown here is derived from an EMBL/GenBank/DDBJ whole genome shotgun (WGS) entry which is preliminary data.</text>
</comment>